<dbReference type="EMBL" id="CABPRJ010001910">
    <property type="protein sequence ID" value="VVC40972.1"/>
    <property type="molecule type" value="Genomic_DNA"/>
</dbReference>
<accession>A0A5E4N887</accession>
<proteinExistence type="predicted"/>
<organism evidence="2 3">
    <name type="scientific">Cinara cedri</name>
    <dbReference type="NCBI Taxonomy" id="506608"/>
    <lineage>
        <taxon>Eukaryota</taxon>
        <taxon>Metazoa</taxon>
        <taxon>Ecdysozoa</taxon>
        <taxon>Arthropoda</taxon>
        <taxon>Hexapoda</taxon>
        <taxon>Insecta</taxon>
        <taxon>Pterygota</taxon>
        <taxon>Neoptera</taxon>
        <taxon>Paraneoptera</taxon>
        <taxon>Hemiptera</taxon>
        <taxon>Sternorrhyncha</taxon>
        <taxon>Aphidomorpha</taxon>
        <taxon>Aphidoidea</taxon>
        <taxon>Aphididae</taxon>
        <taxon>Lachninae</taxon>
        <taxon>Cinara</taxon>
    </lineage>
</organism>
<dbReference type="Proteomes" id="UP000325440">
    <property type="component" value="Unassembled WGS sequence"/>
</dbReference>
<gene>
    <name evidence="2" type="ORF">CINCED_3A013278</name>
</gene>
<name>A0A5E4N887_9HEMI</name>
<evidence type="ECO:0000313" key="2">
    <source>
        <dbReference type="EMBL" id="VVC40972.1"/>
    </source>
</evidence>
<evidence type="ECO:0000256" key="1">
    <source>
        <dbReference type="SAM" id="MobiDB-lite"/>
    </source>
</evidence>
<evidence type="ECO:0000313" key="3">
    <source>
        <dbReference type="Proteomes" id="UP000325440"/>
    </source>
</evidence>
<feature type="region of interest" description="Disordered" evidence="1">
    <location>
        <begin position="46"/>
        <end position="79"/>
    </location>
</feature>
<reference evidence="2 3" key="1">
    <citation type="submission" date="2019-08" db="EMBL/GenBank/DDBJ databases">
        <authorList>
            <person name="Alioto T."/>
            <person name="Alioto T."/>
            <person name="Gomez Garrido J."/>
        </authorList>
    </citation>
    <scope>NUCLEOTIDE SEQUENCE [LARGE SCALE GENOMIC DNA]</scope>
</reference>
<sequence>MPLRQSSPPVLDACRRHGATRPHGPHALGLWTRRGVTCVRGPRCRVSTERSPGTNYGHGGADDHALVPKRSPIRGRPTPTAANCQHTLCFITIIVSRQRLTNTTIVVDARPPNGETDEAADDRTAVRQNAN</sequence>
<feature type="region of interest" description="Disordered" evidence="1">
    <location>
        <begin position="108"/>
        <end position="131"/>
    </location>
</feature>
<protein>
    <submittedName>
        <fullName evidence="2">Uncharacterized protein</fullName>
    </submittedName>
</protein>
<dbReference type="AlphaFoldDB" id="A0A5E4N887"/>
<keyword evidence="3" id="KW-1185">Reference proteome</keyword>